<keyword evidence="7" id="KW-1185">Reference proteome</keyword>
<dbReference type="GO" id="GO:0008276">
    <property type="term" value="F:protein methyltransferase activity"/>
    <property type="evidence" value="ECO:0007669"/>
    <property type="project" value="InterPro"/>
</dbReference>
<dbReference type="InterPro" id="IPR050078">
    <property type="entry name" value="Ribosomal_L11_MeTrfase_PrmA"/>
</dbReference>
<dbReference type="Gene3D" id="3.40.50.150">
    <property type="entry name" value="Vaccinia Virus protein VP39"/>
    <property type="match status" value="1"/>
</dbReference>
<dbReference type="InterPro" id="IPR004498">
    <property type="entry name" value="Ribosomal_PrmA_MeTrfase"/>
</dbReference>
<keyword evidence="6" id="KW-0689">Ribosomal protein</keyword>
<dbReference type="GO" id="GO:0005840">
    <property type="term" value="C:ribosome"/>
    <property type="evidence" value="ECO:0007669"/>
    <property type="project" value="UniProtKB-KW"/>
</dbReference>
<organism evidence="6 7">
    <name type="scientific">Pontiella desulfatans</name>
    <dbReference type="NCBI Taxonomy" id="2750659"/>
    <lineage>
        <taxon>Bacteria</taxon>
        <taxon>Pseudomonadati</taxon>
        <taxon>Kiritimatiellota</taxon>
        <taxon>Kiritimatiellia</taxon>
        <taxon>Kiritimatiellales</taxon>
        <taxon>Pontiellaceae</taxon>
        <taxon>Pontiella</taxon>
    </lineage>
</organism>
<keyword evidence="5" id="KW-0949">S-adenosyl-L-methionine</keyword>
<dbReference type="GO" id="GO:0032259">
    <property type="term" value="P:methylation"/>
    <property type="evidence" value="ECO:0007669"/>
    <property type="project" value="UniProtKB-KW"/>
</dbReference>
<keyword evidence="6" id="KW-0687">Ribonucleoprotein</keyword>
<sequence>MSEENKHSGGQLNLLVATEQVDAVCEWVRGALVKEPVEVTRPLAEESLLEIYFDSLLEAEIALKALPETLPVQTAEAKEYLEQDWTTFWHHHFKTMELGQNLRIVPEWEEAPVDGKTNIIINPGLSFGTGGHFTTKFCLEALEDAFRTLDIQTMIDAGTGSGILSIAARKLGIPDIVAFDYDPVCVEQCNENAARNGVGGKIHFFQADVLEPGWHTQPADLVCANILTSVLLEAAPLIKRAAKKRILLSGIREIEADAVADTFIQLGCKEVSRDGDGQWCGIVIDV</sequence>
<dbReference type="PANTHER" id="PTHR43648">
    <property type="entry name" value="ELECTRON TRANSFER FLAVOPROTEIN BETA SUBUNIT LYSINE METHYLTRANSFERASE"/>
    <property type="match status" value="1"/>
</dbReference>
<evidence type="ECO:0000256" key="1">
    <source>
        <dbReference type="ARBA" id="ARBA00009741"/>
    </source>
</evidence>
<dbReference type="PIRSF" id="PIRSF000401">
    <property type="entry name" value="RPL11_MTase"/>
    <property type="match status" value="1"/>
</dbReference>
<accession>A0A6C2UAZ5</accession>
<evidence type="ECO:0000313" key="6">
    <source>
        <dbReference type="EMBL" id="VGO17033.1"/>
    </source>
</evidence>
<protein>
    <submittedName>
        <fullName evidence="6">Ribosomal protein L11 methyltransferase</fullName>
    </submittedName>
</protein>
<dbReference type="EMBL" id="CAAHFG010000004">
    <property type="protein sequence ID" value="VGO17033.1"/>
    <property type="molecule type" value="Genomic_DNA"/>
</dbReference>
<dbReference type="CDD" id="cd02440">
    <property type="entry name" value="AdoMet_MTases"/>
    <property type="match status" value="1"/>
</dbReference>
<reference evidence="6 7" key="1">
    <citation type="submission" date="2019-04" db="EMBL/GenBank/DDBJ databases">
        <authorList>
            <person name="Van Vliet M D."/>
        </authorList>
    </citation>
    <scope>NUCLEOTIDE SEQUENCE [LARGE SCALE GENOMIC DNA]</scope>
    <source>
        <strain evidence="6 7">F1</strain>
    </source>
</reference>
<name>A0A6C2UAZ5_PONDE</name>
<dbReference type="AlphaFoldDB" id="A0A6C2UAZ5"/>
<dbReference type="RefSeq" id="WP_168442645.1">
    <property type="nucleotide sequence ID" value="NZ_CAAHFG010000004.1"/>
</dbReference>
<dbReference type="SUPFAM" id="SSF53335">
    <property type="entry name" value="S-adenosyl-L-methionine-dependent methyltransferases"/>
    <property type="match status" value="1"/>
</dbReference>
<dbReference type="InterPro" id="IPR029063">
    <property type="entry name" value="SAM-dependent_MTases_sf"/>
</dbReference>
<evidence type="ECO:0000313" key="7">
    <source>
        <dbReference type="Proteomes" id="UP000366872"/>
    </source>
</evidence>
<comment type="similarity">
    <text evidence="1">Belongs to the methyltransferase superfamily. PrmA family.</text>
</comment>
<evidence type="ECO:0000256" key="5">
    <source>
        <dbReference type="ARBA" id="ARBA00022691"/>
    </source>
</evidence>
<keyword evidence="4 6" id="KW-0808">Transferase</keyword>
<evidence type="ECO:0000256" key="4">
    <source>
        <dbReference type="ARBA" id="ARBA00022679"/>
    </source>
</evidence>
<keyword evidence="2" id="KW-0963">Cytoplasm</keyword>
<dbReference type="PANTHER" id="PTHR43648:SF1">
    <property type="entry name" value="ELECTRON TRANSFER FLAVOPROTEIN BETA SUBUNIT LYSINE METHYLTRANSFERASE"/>
    <property type="match status" value="1"/>
</dbReference>
<dbReference type="Proteomes" id="UP000366872">
    <property type="component" value="Unassembled WGS sequence"/>
</dbReference>
<proteinExistence type="inferred from homology"/>
<evidence type="ECO:0000256" key="2">
    <source>
        <dbReference type="ARBA" id="ARBA00022490"/>
    </source>
</evidence>
<dbReference type="Pfam" id="PF06325">
    <property type="entry name" value="PrmA"/>
    <property type="match status" value="1"/>
</dbReference>
<evidence type="ECO:0000256" key="3">
    <source>
        <dbReference type="ARBA" id="ARBA00022603"/>
    </source>
</evidence>
<gene>
    <name evidence="6" type="primary">prmA</name>
    <name evidence="6" type="ORF">PDESU_05627</name>
</gene>
<keyword evidence="3 6" id="KW-0489">Methyltransferase</keyword>